<protein>
    <submittedName>
        <fullName evidence="1">Uncharacterized protein</fullName>
    </submittedName>
</protein>
<proteinExistence type="predicted"/>
<dbReference type="Proteomes" id="UP001295444">
    <property type="component" value="Chromosome 07"/>
</dbReference>
<sequence>MDPLLTRFQGWTPGNMLLAALLLGPTASTTTMLYKLTLLTSPGSQRDRQPISARPSVAAQPISSLVTGELVM</sequence>
<keyword evidence="2" id="KW-1185">Reference proteome</keyword>
<gene>
    <name evidence="1" type="ORF">PECUL_23A044672</name>
</gene>
<organism evidence="1 2">
    <name type="scientific">Pelobates cultripes</name>
    <name type="common">Western spadefoot toad</name>
    <dbReference type="NCBI Taxonomy" id="61616"/>
    <lineage>
        <taxon>Eukaryota</taxon>
        <taxon>Metazoa</taxon>
        <taxon>Chordata</taxon>
        <taxon>Craniata</taxon>
        <taxon>Vertebrata</taxon>
        <taxon>Euteleostomi</taxon>
        <taxon>Amphibia</taxon>
        <taxon>Batrachia</taxon>
        <taxon>Anura</taxon>
        <taxon>Pelobatoidea</taxon>
        <taxon>Pelobatidae</taxon>
        <taxon>Pelobates</taxon>
    </lineage>
</organism>
<evidence type="ECO:0000313" key="2">
    <source>
        <dbReference type="Proteomes" id="UP001295444"/>
    </source>
</evidence>
<evidence type="ECO:0000313" key="1">
    <source>
        <dbReference type="EMBL" id="CAH2307005.1"/>
    </source>
</evidence>
<accession>A0AAD1SRR4</accession>
<name>A0AAD1SRR4_PELCU</name>
<dbReference type="EMBL" id="OW240918">
    <property type="protein sequence ID" value="CAH2307005.1"/>
    <property type="molecule type" value="Genomic_DNA"/>
</dbReference>
<dbReference type="AlphaFoldDB" id="A0AAD1SRR4"/>
<reference evidence="1" key="1">
    <citation type="submission" date="2022-03" db="EMBL/GenBank/DDBJ databases">
        <authorList>
            <person name="Alioto T."/>
            <person name="Alioto T."/>
            <person name="Gomez Garrido J."/>
        </authorList>
    </citation>
    <scope>NUCLEOTIDE SEQUENCE</scope>
</reference>